<dbReference type="InterPro" id="IPR009297">
    <property type="entry name" value="DUF952"/>
</dbReference>
<protein>
    <submittedName>
        <fullName evidence="1">Uncharacterized protein conserved in bacteria</fullName>
    </submittedName>
</protein>
<reference evidence="2" key="1">
    <citation type="submission" date="2015-11" db="EMBL/GenBank/DDBJ databases">
        <authorList>
            <person name="Dugat-Bony E."/>
        </authorList>
    </citation>
    <scope>NUCLEOTIDE SEQUENCE [LARGE SCALE GENOMIC DNA]</scope>
    <source>
        <strain evidence="2">Mu292</strain>
    </source>
</reference>
<gene>
    <name evidence="1" type="ORF">CVAR292_02696</name>
</gene>
<sequence length="117" mass="12714">MTIYHIAPRSSWDAAVATGEYRVSTLEQSLDEVGFIHASFADQIAGTADRFYRPAAEAGVRLCVLVIDEDSVRAAGTEIREEAGNGQRFPHIYGPLATDCVTEVREAAFGADGAFRY</sequence>
<evidence type="ECO:0000313" key="1">
    <source>
        <dbReference type="EMBL" id="CUU67334.1"/>
    </source>
</evidence>
<dbReference type="Pfam" id="PF06108">
    <property type="entry name" value="DUF952"/>
    <property type="match status" value="1"/>
</dbReference>
<dbReference type="SUPFAM" id="SSF56399">
    <property type="entry name" value="ADP-ribosylation"/>
    <property type="match status" value="1"/>
</dbReference>
<dbReference type="RefSeq" id="WP_073884731.1">
    <property type="nucleotide sequence ID" value="NZ_FAUH01000021.1"/>
</dbReference>
<dbReference type="AlphaFoldDB" id="A0A0X2NPC4"/>
<evidence type="ECO:0000313" key="2">
    <source>
        <dbReference type="Proteomes" id="UP000182498"/>
    </source>
</evidence>
<dbReference type="PANTHER" id="PTHR34129:SF1">
    <property type="entry name" value="DUF952 DOMAIN-CONTAINING PROTEIN"/>
    <property type="match status" value="1"/>
</dbReference>
<proteinExistence type="predicted"/>
<dbReference type="Proteomes" id="UP000182498">
    <property type="component" value="Unassembled WGS sequence"/>
</dbReference>
<dbReference type="OrthoDB" id="5638018at2"/>
<dbReference type="EMBL" id="FAUH01000021">
    <property type="protein sequence ID" value="CUU67334.1"/>
    <property type="molecule type" value="Genomic_DNA"/>
</dbReference>
<accession>A0A0X2NPC4</accession>
<dbReference type="PANTHER" id="PTHR34129">
    <property type="entry name" value="BLR1139 PROTEIN"/>
    <property type="match status" value="1"/>
</dbReference>
<dbReference type="Gene3D" id="3.20.170.20">
    <property type="entry name" value="Protein of unknown function DUF952"/>
    <property type="match status" value="1"/>
</dbReference>
<name>A0A0X2NPC4_9CORY</name>
<organism evidence="1 2">
    <name type="scientific">Corynebacterium variabile</name>
    <dbReference type="NCBI Taxonomy" id="1727"/>
    <lineage>
        <taxon>Bacteria</taxon>
        <taxon>Bacillati</taxon>
        <taxon>Actinomycetota</taxon>
        <taxon>Actinomycetes</taxon>
        <taxon>Mycobacteriales</taxon>
        <taxon>Corynebacteriaceae</taxon>
        <taxon>Corynebacterium</taxon>
    </lineage>
</organism>
<keyword evidence="2" id="KW-1185">Reference proteome</keyword>